<evidence type="ECO:0008006" key="4">
    <source>
        <dbReference type="Google" id="ProtNLM"/>
    </source>
</evidence>
<dbReference type="OrthoDB" id="70250at2759"/>
<keyword evidence="1" id="KW-0812">Transmembrane</keyword>
<feature type="transmembrane region" description="Helical" evidence="1">
    <location>
        <begin position="363"/>
        <end position="382"/>
    </location>
</feature>
<dbReference type="GO" id="GO:0005783">
    <property type="term" value="C:endoplasmic reticulum"/>
    <property type="evidence" value="ECO:0007669"/>
    <property type="project" value="TreeGrafter"/>
</dbReference>
<keyword evidence="1" id="KW-1133">Transmembrane helix</keyword>
<keyword evidence="1" id="KW-0472">Membrane</keyword>
<name>A0A9P0GU03_PHACE</name>
<gene>
    <name evidence="2" type="ORF">PHAECO_LOCUS5093</name>
</gene>
<protein>
    <recommendedName>
        <fullName evidence="4">Phosphatidylinositol N-acetylglucosaminyltransferase subunit Q</fullName>
    </recommendedName>
</protein>
<sequence length="506" mass="58236">MNKNVIIFIPDDLEYHKVGYISGHKIIFPDIVAYYVFTGKILEVCPTHCVGYITGSSKKINDNSGLDLLINNENKSTTISGNCGMSYKTMGITEVVYNYNSFKNSYPHSKTEHFGKHFVSLVEYIEKDRQSAVKLKQKSFLDSILLSFITILVILLKLLENARLIFSHSSTFLHFKESCMTVKFFLEGLHNDKKLTPKLGNILVSRLIDLIMGIVVVDWFLLNESEILEFIQKSTEELITNLKNLLVYLMGSPIGLKLNYSFNKSLGQFFFCHISLWRIFLQGLQPLLVGYFKVLVLPGALGLSFQIAMISDVISVATFHVYCIYVYAARLFNLQLRGLTSLWRLFIGRKYNPLRQRVDSCQYSQNQLFIGTMGFTILLFLLPTTTMYYTVFYVLRLTTLCISNLLQRMRHHLNTLPVYILILWIFNCPSLSGKLILNHKGYDENGTLKIEAKLTKFSLASSIQKFIPDTELGKVRTEECLDHARYFFHFSGFFLSFGTYKRKYTC</sequence>
<feature type="transmembrane region" description="Helical" evidence="1">
    <location>
        <begin position="140"/>
        <end position="159"/>
    </location>
</feature>
<feature type="transmembrane region" description="Helical" evidence="1">
    <location>
        <begin position="203"/>
        <end position="222"/>
    </location>
</feature>
<dbReference type="Proteomes" id="UP001153737">
    <property type="component" value="Chromosome 16"/>
</dbReference>
<evidence type="ECO:0000313" key="2">
    <source>
        <dbReference type="EMBL" id="CAH1154630.1"/>
    </source>
</evidence>
<reference evidence="2" key="1">
    <citation type="submission" date="2022-01" db="EMBL/GenBank/DDBJ databases">
        <authorList>
            <person name="King R."/>
        </authorList>
    </citation>
    <scope>NUCLEOTIDE SEQUENCE</scope>
</reference>
<proteinExistence type="predicted"/>
<evidence type="ECO:0000313" key="3">
    <source>
        <dbReference type="Proteomes" id="UP001153737"/>
    </source>
</evidence>
<dbReference type="EMBL" id="OU896722">
    <property type="protein sequence ID" value="CAH1154630.1"/>
    <property type="molecule type" value="Genomic_DNA"/>
</dbReference>
<reference evidence="2" key="2">
    <citation type="submission" date="2022-10" db="EMBL/GenBank/DDBJ databases">
        <authorList>
            <consortium name="ENA_rothamsted_submissions"/>
            <consortium name="culmorum"/>
            <person name="King R."/>
        </authorList>
    </citation>
    <scope>NUCLEOTIDE SEQUENCE</scope>
</reference>
<accession>A0A9P0GU03</accession>
<feature type="transmembrane region" description="Helical" evidence="1">
    <location>
        <begin position="418"/>
        <end position="437"/>
    </location>
</feature>
<organism evidence="2 3">
    <name type="scientific">Phaedon cochleariae</name>
    <name type="common">Mustard beetle</name>
    <dbReference type="NCBI Taxonomy" id="80249"/>
    <lineage>
        <taxon>Eukaryota</taxon>
        <taxon>Metazoa</taxon>
        <taxon>Ecdysozoa</taxon>
        <taxon>Arthropoda</taxon>
        <taxon>Hexapoda</taxon>
        <taxon>Insecta</taxon>
        <taxon>Pterygota</taxon>
        <taxon>Neoptera</taxon>
        <taxon>Endopterygota</taxon>
        <taxon>Coleoptera</taxon>
        <taxon>Polyphaga</taxon>
        <taxon>Cucujiformia</taxon>
        <taxon>Chrysomeloidea</taxon>
        <taxon>Chrysomelidae</taxon>
        <taxon>Chrysomelinae</taxon>
        <taxon>Chrysomelini</taxon>
        <taxon>Phaedon</taxon>
    </lineage>
</organism>
<evidence type="ECO:0000256" key="1">
    <source>
        <dbReference type="SAM" id="Phobius"/>
    </source>
</evidence>
<dbReference type="GO" id="GO:0016020">
    <property type="term" value="C:membrane"/>
    <property type="evidence" value="ECO:0007669"/>
    <property type="project" value="InterPro"/>
</dbReference>
<dbReference type="GO" id="GO:0006506">
    <property type="term" value="P:GPI anchor biosynthetic process"/>
    <property type="evidence" value="ECO:0007669"/>
    <property type="project" value="InterPro"/>
</dbReference>
<dbReference type="AlphaFoldDB" id="A0A9P0GU03"/>
<dbReference type="Pfam" id="PF05024">
    <property type="entry name" value="Gpi1"/>
    <property type="match status" value="1"/>
</dbReference>
<dbReference type="InterPro" id="IPR007720">
    <property type="entry name" value="PigQ/GPI1"/>
</dbReference>
<dbReference type="PANTHER" id="PTHR21329">
    <property type="entry name" value="PHOSPHATIDYLINOSITOL N-ACETYLGLUCOSAMINYLTRANSFERASE SUBUNIT Q-RELATED"/>
    <property type="match status" value="1"/>
</dbReference>
<keyword evidence="3" id="KW-1185">Reference proteome</keyword>
<dbReference type="PANTHER" id="PTHR21329:SF3">
    <property type="entry name" value="PHOSPHATIDYLINOSITOL N-ACETYLGLUCOSAMINYLTRANSFERASE SUBUNIT Q"/>
    <property type="match status" value="1"/>
</dbReference>